<name>A0A370NGP3_9BURK</name>
<accession>A0A370NGP3</accession>
<feature type="compositionally biased region" description="Basic and acidic residues" evidence="1">
    <location>
        <begin position="14"/>
        <end position="25"/>
    </location>
</feature>
<dbReference type="AlphaFoldDB" id="A0A370NGP3"/>
<protein>
    <submittedName>
        <fullName evidence="2">Uncharacterized protein</fullName>
    </submittedName>
</protein>
<evidence type="ECO:0000313" key="2">
    <source>
        <dbReference type="EMBL" id="RDK04786.1"/>
    </source>
</evidence>
<sequence>MFDSDGGFAPNARSRRDCTAQDAREPAPMGAVEGHCGGLWIHVAVAPLTQARAGARAKMPDSNSLLD</sequence>
<dbReference type="EMBL" id="QHKS01000001">
    <property type="protein sequence ID" value="RDK04786.1"/>
    <property type="molecule type" value="Genomic_DNA"/>
</dbReference>
<comment type="caution">
    <text evidence="2">The sequence shown here is derived from an EMBL/GenBank/DDBJ whole genome shotgun (WGS) entry which is preliminary data.</text>
</comment>
<evidence type="ECO:0000256" key="1">
    <source>
        <dbReference type="SAM" id="MobiDB-lite"/>
    </source>
</evidence>
<proteinExistence type="predicted"/>
<reference evidence="3" key="1">
    <citation type="submission" date="2018-05" db="EMBL/GenBank/DDBJ databases">
        <authorList>
            <person name="Feng T."/>
        </authorList>
    </citation>
    <scope>NUCLEOTIDE SEQUENCE [LARGE SCALE GENOMIC DNA]</scope>
    <source>
        <strain evidence="3">S27</strain>
    </source>
</reference>
<feature type="region of interest" description="Disordered" evidence="1">
    <location>
        <begin position="1"/>
        <end position="29"/>
    </location>
</feature>
<evidence type="ECO:0000313" key="3">
    <source>
        <dbReference type="Proteomes" id="UP000254875"/>
    </source>
</evidence>
<keyword evidence="3" id="KW-1185">Reference proteome</keyword>
<organism evidence="2 3">
    <name type="scientific">Paraburkholderia lacunae</name>
    <dbReference type="NCBI Taxonomy" id="2211104"/>
    <lineage>
        <taxon>Bacteria</taxon>
        <taxon>Pseudomonadati</taxon>
        <taxon>Pseudomonadota</taxon>
        <taxon>Betaproteobacteria</taxon>
        <taxon>Burkholderiales</taxon>
        <taxon>Burkholderiaceae</taxon>
        <taxon>Paraburkholderia</taxon>
    </lineage>
</organism>
<gene>
    <name evidence="2" type="ORF">DLM46_02700</name>
</gene>
<dbReference type="Proteomes" id="UP000254875">
    <property type="component" value="Unassembled WGS sequence"/>
</dbReference>